<sequence length="741" mass="81545">MSCPVIPLPARATPASGGFVLTAATPVRVASGDLEPVAAYLRGQLRCASHAARADAASAASPPGIDLRLDPALSGAEAYALHIDEAGITLAGGAAAGCFYAAQTLLQLLPVEVAAGGLVAGRDYHLSCGEYRDAPALGWRGMHLDCSRHFFPPDFIRRYIDLLAMHKMNRFHWHLTDDQGWRLEIARYPALTRIGAWRDRTVAGHTSDHPRRYREERHGGFYSRREVRDIVAYARERHVEVVPEIDIPGHAAALLAAHPELACRRREFQVESHFGIFPDVLCPREETFAFLEQVFTEVAELFPGDYVHIGGDEVVKTAWRECAHCQQLIRDRGLGDEDGLHGYFVARVAEILRGLGKRVVAWDEVLAGAVSRDTTVMCWNSDAGRRALEAGYPAVMTPVDTVYFDFYQSTSRDEPRAIHGLSTLGRVYHYRPQPAGLGGGEGGRVLGAQGNVWTEYLPTGDAVCYAALPRMSALAEALWCGERRDWADFCGRLPGLLARFDGLGVPAARSVYKPMAGVAEFSIDRLRATLDCEMPGVALHYTTDGSAPHAGSSRYTEPVEVSGYTILRAVGIDANGELHGDERLHLVAHRALRKPVYRFRDEGLQRAPELALLTNGCRGNERIFHYHEWAAFDGAEVDIVLDLEQALPVTSLAFNTQAGAHRHLPRPAGVRLCGSEDGVHWRALARLEGDAIPADGGVTLCCDGEPQRYLRLRLDNSQGHYSPETRREQRATLYLDELVVY</sequence>
<dbReference type="EMBL" id="JAFKCZ010000001">
    <property type="protein sequence ID" value="MBN7795055.1"/>
    <property type="molecule type" value="Genomic_DNA"/>
</dbReference>
<comment type="catalytic activity">
    <reaction evidence="1">
        <text>Hydrolysis of terminal non-reducing N-acetyl-D-hexosamine residues in N-acetyl-beta-D-hexosaminides.</text>
        <dbReference type="EC" id="3.2.1.52"/>
    </reaction>
</comment>
<evidence type="ECO:0000259" key="10">
    <source>
        <dbReference type="Pfam" id="PF02838"/>
    </source>
</evidence>
<feature type="domain" description="GH29D-like beta-sandwich" evidence="11">
    <location>
        <begin position="528"/>
        <end position="577"/>
    </location>
</feature>
<comment type="similarity">
    <text evidence="2">Belongs to the glycosyl hydrolase 20 family.</text>
</comment>
<evidence type="ECO:0000313" key="13">
    <source>
        <dbReference type="Proteomes" id="UP000664303"/>
    </source>
</evidence>
<reference evidence="12" key="1">
    <citation type="submission" date="2021-02" db="EMBL/GenBank/DDBJ databases">
        <title>PHA producing bacteria isolated from coastal sediment in Guangdong, Shenzhen.</title>
        <authorList>
            <person name="Zheng W."/>
            <person name="Yu S."/>
            <person name="Huang Y."/>
        </authorList>
    </citation>
    <scope>NUCLEOTIDE SEQUENCE</scope>
    <source>
        <strain evidence="12">TN14-10</strain>
    </source>
</reference>
<feature type="active site" description="Proton donor" evidence="8">
    <location>
        <position position="313"/>
    </location>
</feature>
<evidence type="ECO:0000256" key="5">
    <source>
        <dbReference type="ARBA" id="ARBA00023295"/>
    </source>
</evidence>
<dbReference type="InterPro" id="IPR029018">
    <property type="entry name" value="Hex-like_dom2"/>
</dbReference>
<dbReference type="Pfam" id="PF00728">
    <property type="entry name" value="Glyco_hydro_20"/>
    <property type="match status" value="1"/>
</dbReference>
<evidence type="ECO:0000256" key="3">
    <source>
        <dbReference type="ARBA" id="ARBA00012663"/>
    </source>
</evidence>
<accession>A0A939DBK7</accession>
<dbReference type="AlphaFoldDB" id="A0A939DBK7"/>
<dbReference type="InterPro" id="IPR015883">
    <property type="entry name" value="Glyco_hydro_20_cat"/>
</dbReference>
<gene>
    <name evidence="12" type="ORF">JYP50_00535</name>
</gene>
<dbReference type="GO" id="GO:0030203">
    <property type="term" value="P:glycosaminoglycan metabolic process"/>
    <property type="evidence" value="ECO:0007669"/>
    <property type="project" value="TreeGrafter"/>
</dbReference>
<evidence type="ECO:0000313" key="12">
    <source>
        <dbReference type="EMBL" id="MBN7795055.1"/>
    </source>
</evidence>
<dbReference type="Gene3D" id="3.20.20.80">
    <property type="entry name" value="Glycosidases"/>
    <property type="match status" value="1"/>
</dbReference>
<evidence type="ECO:0000256" key="8">
    <source>
        <dbReference type="PIRSR" id="PIRSR625705-1"/>
    </source>
</evidence>
<organism evidence="12 13">
    <name type="scientific">Parahaliea mediterranea</name>
    <dbReference type="NCBI Taxonomy" id="651086"/>
    <lineage>
        <taxon>Bacteria</taxon>
        <taxon>Pseudomonadati</taxon>
        <taxon>Pseudomonadota</taxon>
        <taxon>Gammaproteobacteria</taxon>
        <taxon>Cellvibrionales</taxon>
        <taxon>Halieaceae</taxon>
        <taxon>Parahaliea</taxon>
    </lineage>
</organism>
<feature type="domain" description="Beta-hexosaminidase bacterial type N-terminal" evidence="10">
    <location>
        <begin position="3"/>
        <end position="115"/>
    </location>
</feature>
<dbReference type="CDD" id="cd06563">
    <property type="entry name" value="GH20_chitobiase-like"/>
    <property type="match status" value="1"/>
</dbReference>
<dbReference type="InterPro" id="IPR015882">
    <property type="entry name" value="HEX_bac_N"/>
</dbReference>
<keyword evidence="13" id="KW-1185">Reference proteome</keyword>
<dbReference type="Proteomes" id="UP000664303">
    <property type="component" value="Unassembled WGS sequence"/>
</dbReference>
<comment type="caution">
    <text evidence="12">The sequence shown here is derived from an EMBL/GenBank/DDBJ whole genome shotgun (WGS) entry which is preliminary data.</text>
</comment>
<evidence type="ECO:0000256" key="1">
    <source>
        <dbReference type="ARBA" id="ARBA00001231"/>
    </source>
</evidence>
<dbReference type="PANTHER" id="PTHR22600:SF57">
    <property type="entry name" value="BETA-N-ACETYLHEXOSAMINIDASE"/>
    <property type="match status" value="1"/>
</dbReference>
<dbReference type="GO" id="GO:0005975">
    <property type="term" value="P:carbohydrate metabolic process"/>
    <property type="evidence" value="ECO:0007669"/>
    <property type="project" value="InterPro"/>
</dbReference>
<evidence type="ECO:0000256" key="4">
    <source>
        <dbReference type="ARBA" id="ARBA00022801"/>
    </source>
</evidence>
<dbReference type="EC" id="3.2.1.52" evidence="3"/>
<dbReference type="InterPro" id="IPR059177">
    <property type="entry name" value="GH29D-like_dom"/>
</dbReference>
<dbReference type="InterPro" id="IPR017853">
    <property type="entry name" value="GH"/>
</dbReference>
<dbReference type="PRINTS" id="PR00738">
    <property type="entry name" value="GLHYDRLASE20"/>
</dbReference>
<evidence type="ECO:0000256" key="2">
    <source>
        <dbReference type="ARBA" id="ARBA00006285"/>
    </source>
</evidence>
<dbReference type="Gene3D" id="3.30.379.10">
    <property type="entry name" value="Chitobiase/beta-hexosaminidase domain 2-like"/>
    <property type="match status" value="1"/>
</dbReference>
<feature type="domain" description="Glycoside hydrolase family 20 catalytic" evidence="9">
    <location>
        <begin position="139"/>
        <end position="480"/>
    </location>
</feature>
<name>A0A939DBK7_9GAMM</name>
<evidence type="ECO:0000259" key="9">
    <source>
        <dbReference type="Pfam" id="PF00728"/>
    </source>
</evidence>
<dbReference type="SUPFAM" id="SSF51445">
    <property type="entry name" value="(Trans)glycosidases"/>
    <property type="match status" value="1"/>
</dbReference>
<dbReference type="GO" id="GO:0004563">
    <property type="term" value="F:beta-N-acetylhexosaminidase activity"/>
    <property type="evidence" value="ECO:0007669"/>
    <property type="project" value="UniProtKB-EC"/>
</dbReference>
<dbReference type="SUPFAM" id="SSF55545">
    <property type="entry name" value="beta-N-acetylhexosaminidase-like domain"/>
    <property type="match status" value="1"/>
</dbReference>
<dbReference type="Pfam" id="PF02838">
    <property type="entry name" value="Glyco_hydro_20b"/>
    <property type="match status" value="1"/>
</dbReference>
<dbReference type="RefSeq" id="WP_206558501.1">
    <property type="nucleotide sequence ID" value="NZ_JAFKCZ010000001.1"/>
</dbReference>
<protein>
    <recommendedName>
        <fullName evidence="3">beta-N-acetylhexosaminidase</fullName>
        <ecNumber evidence="3">3.2.1.52</ecNumber>
    </recommendedName>
    <alternativeName>
        <fullName evidence="6">Beta-N-acetylhexosaminidase</fullName>
    </alternativeName>
    <alternativeName>
        <fullName evidence="7">N-acetyl-beta-glucosaminidase</fullName>
    </alternativeName>
</protein>
<evidence type="ECO:0000256" key="7">
    <source>
        <dbReference type="ARBA" id="ARBA00033000"/>
    </source>
</evidence>
<evidence type="ECO:0000259" key="11">
    <source>
        <dbReference type="Pfam" id="PF13290"/>
    </source>
</evidence>
<dbReference type="InterPro" id="IPR025705">
    <property type="entry name" value="Beta_hexosaminidase_sua/sub"/>
</dbReference>
<dbReference type="PANTHER" id="PTHR22600">
    <property type="entry name" value="BETA-HEXOSAMINIDASE"/>
    <property type="match status" value="1"/>
</dbReference>
<evidence type="ECO:0000256" key="6">
    <source>
        <dbReference type="ARBA" id="ARBA00030512"/>
    </source>
</evidence>
<dbReference type="Pfam" id="PF13290">
    <property type="entry name" value="CHB_HEX_C_1"/>
    <property type="match status" value="1"/>
</dbReference>
<proteinExistence type="inferred from homology"/>
<dbReference type="GO" id="GO:0016020">
    <property type="term" value="C:membrane"/>
    <property type="evidence" value="ECO:0007669"/>
    <property type="project" value="TreeGrafter"/>
</dbReference>
<keyword evidence="5" id="KW-0326">Glycosidase</keyword>
<keyword evidence="4" id="KW-0378">Hydrolase</keyword>